<reference evidence="1 2" key="1">
    <citation type="journal article" date="2013" name="ISME J.">
        <title>A metabolic model for members of the genus Tetrasphaera involved in enhanced biological phosphorus removal.</title>
        <authorList>
            <person name="Kristiansen R."/>
            <person name="Nguyen H.T.T."/>
            <person name="Saunders A.M."/>
            <person name="Nielsen J.L."/>
            <person name="Wimmer R."/>
            <person name="Le V.Q."/>
            <person name="McIlroy S.J."/>
            <person name="Petrovski S."/>
            <person name="Seviour R.J."/>
            <person name="Calteau A."/>
            <person name="Nielsen K.L."/>
            <person name="Nielsen P.H."/>
        </authorList>
    </citation>
    <scope>NUCLEOTIDE SEQUENCE [LARGE SCALE GENOMIC DNA]</scope>
    <source>
        <strain evidence="1 2">Ben 74</strain>
    </source>
</reference>
<dbReference type="AlphaFoldDB" id="A0A077MGX4"/>
<evidence type="ECO:0000313" key="1">
    <source>
        <dbReference type="EMBL" id="CCI54927.1"/>
    </source>
</evidence>
<evidence type="ECO:0000313" key="2">
    <source>
        <dbReference type="Proteomes" id="UP000035720"/>
    </source>
</evidence>
<keyword evidence="1" id="KW-0830">Ubiquinone</keyword>
<gene>
    <name evidence="1" type="ORF">BN13_90011</name>
</gene>
<organism evidence="1 2">
    <name type="scientific">Nostocoides jenkinsii Ben 74</name>
    <dbReference type="NCBI Taxonomy" id="1193518"/>
    <lineage>
        <taxon>Bacteria</taxon>
        <taxon>Bacillati</taxon>
        <taxon>Actinomycetota</taxon>
        <taxon>Actinomycetes</taxon>
        <taxon>Micrococcales</taxon>
        <taxon>Intrasporangiaceae</taxon>
        <taxon>Nostocoides</taxon>
    </lineage>
</organism>
<dbReference type="STRING" id="1193518.BN13_90011"/>
<proteinExistence type="predicted"/>
<sequence length="75" mass="7968">MMDERREVEVGDWVAALTQARAAGFTYFDWLTAVDQSDGDPAGVDVVAHLYAAGGPGALASLLVTMRLPASRCRA</sequence>
<name>A0A077MGX4_9MICO</name>
<dbReference type="Proteomes" id="UP000035720">
    <property type="component" value="Unassembled WGS sequence"/>
</dbReference>
<dbReference type="RefSeq" id="WP_235433910.1">
    <property type="nucleotide sequence ID" value="NZ_HF571038.1"/>
</dbReference>
<accession>A0A077MGX4</accession>
<protein>
    <submittedName>
        <fullName evidence="1">NADH dehydrogenase (Ubiquinone) 30 kDa subunit</fullName>
    </submittedName>
</protein>
<dbReference type="EMBL" id="CAJC01000205">
    <property type="protein sequence ID" value="CCI54927.1"/>
    <property type="molecule type" value="Genomic_DNA"/>
</dbReference>
<comment type="caution">
    <text evidence="1">The sequence shown here is derived from an EMBL/GenBank/DDBJ whole genome shotgun (WGS) entry which is preliminary data.</text>
</comment>
<keyword evidence="2" id="KW-1185">Reference proteome</keyword>